<evidence type="ECO:0000256" key="3">
    <source>
        <dbReference type="ARBA" id="ARBA00015395"/>
    </source>
</evidence>
<keyword evidence="6 10" id="KW-1133">Transmembrane helix</keyword>
<reference evidence="11" key="1">
    <citation type="submission" date="2020-06" db="EMBL/GenBank/DDBJ databases">
        <title>Complete Chloroplast Genome of Cryptomeria fortunei.</title>
        <authorList>
            <person name="Xie W."/>
            <person name="Zhang F."/>
        </authorList>
    </citation>
    <scope>NUCLEOTIDE SEQUENCE</scope>
</reference>
<organism evidence="11">
    <name type="scientific">Cryptomeria japonica var. sinensis</name>
    <dbReference type="NCBI Taxonomy" id="99810"/>
    <lineage>
        <taxon>Eukaryota</taxon>
        <taxon>Viridiplantae</taxon>
        <taxon>Streptophyta</taxon>
        <taxon>Embryophyta</taxon>
        <taxon>Tracheophyta</taxon>
        <taxon>Spermatophyta</taxon>
        <taxon>Pinopsida</taxon>
        <taxon>Pinidae</taxon>
        <taxon>Conifers II</taxon>
        <taxon>Cupressales</taxon>
        <taxon>Cupressaceae</taxon>
        <taxon>Cryptomeria</taxon>
    </lineage>
</organism>
<comment type="similarity">
    <text evidence="2 10">Belongs to the Ycf4 family.</text>
</comment>
<name>A0A7D5FHC8_CRYJA</name>
<feature type="transmembrane region" description="Helical" evidence="10">
    <location>
        <begin position="80"/>
        <end position="104"/>
    </location>
</feature>
<keyword evidence="11" id="KW-0934">Plastid</keyword>
<comment type="subcellular location">
    <subcellularLocation>
        <location evidence="9">Plastid thylakoid membrane</location>
        <topology evidence="9">Multi-pass membrane protein</topology>
    </subcellularLocation>
    <subcellularLocation>
        <location evidence="10">Plastid</location>
        <location evidence="10">Chloroplast thylakoid membrane</location>
        <topology evidence="10">Multi-pass membrane protein</topology>
    </subcellularLocation>
</comment>
<evidence type="ECO:0000256" key="8">
    <source>
        <dbReference type="ARBA" id="ARBA00023136"/>
    </source>
</evidence>
<sequence>MRMTSGWESKFVQSLKLNRTQFVMNRRSKWLWIEPITGSRKISNFFFACLLFLGSLGFFVVGISSYLGRNLIPLLSSQQILFVPQGIVMCFYGIAGLFISSYLWCTILCNVGSGYNKFDEKEGVVCLFRWGFPGRNRRIFLQFRMKDIQAIKMEVQEGLFPRRVLYMEIKGQQDIPLTRTEENLTLREMEQKAAELARFLRVSIEGF</sequence>
<dbReference type="GO" id="GO:0015979">
    <property type="term" value="P:photosynthesis"/>
    <property type="evidence" value="ECO:0007669"/>
    <property type="project" value="UniProtKB-UniRule"/>
</dbReference>
<keyword evidence="7 10" id="KW-0793">Thylakoid</keyword>
<keyword evidence="4 10" id="KW-0602">Photosynthesis</keyword>
<dbReference type="PANTHER" id="PTHR33288:SF4">
    <property type="entry name" value="PHOTOSYSTEM I ASSEMBLY PROTEIN YCF4"/>
    <property type="match status" value="1"/>
</dbReference>
<dbReference type="Pfam" id="PF02392">
    <property type="entry name" value="Ycf4"/>
    <property type="match status" value="1"/>
</dbReference>
<gene>
    <name evidence="10 11" type="primary">ycf4</name>
</gene>
<dbReference type="PANTHER" id="PTHR33288">
    <property type="match status" value="1"/>
</dbReference>
<evidence type="ECO:0000313" key="11">
    <source>
        <dbReference type="EMBL" id="QLF68053.1"/>
    </source>
</evidence>
<keyword evidence="11" id="KW-0150">Chloroplast</keyword>
<evidence type="ECO:0000256" key="5">
    <source>
        <dbReference type="ARBA" id="ARBA00022692"/>
    </source>
</evidence>
<comment type="function">
    <text evidence="1 10">Seems to be required for the assembly of the photosystem I complex.</text>
</comment>
<dbReference type="GO" id="GO:0009522">
    <property type="term" value="C:photosystem I"/>
    <property type="evidence" value="ECO:0007669"/>
    <property type="project" value="InterPro"/>
</dbReference>
<evidence type="ECO:0000256" key="1">
    <source>
        <dbReference type="ARBA" id="ARBA00002862"/>
    </source>
</evidence>
<evidence type="ECO:0000256" key="2">
    <source>
        <dbReference type="ARBA" id="ARBA00008198"/>
    </source>
</evidence>
<evidence type="ECO:0000256" key="6">
    <source>
        <dbReference type="ARBA" id="ARBA00022989"/>
    </source>
</evidence>
<evidence type="ECO:0000256" key="4">
    <source>
        <dbReference type="ARBA" id="ARBA00022531"/>
    </source>
</evidence>
<accession>A0A7D5FHC8</accession>
<evidence type="ECO:0000256" key="9">
    <source>
        <dbReference type="ARBA" id="ARBA00046286"/>
    </source>
</evidence>
<proteinExistence type="inferred from homology"/>
<evidence type="ECO:0000256" key="10">
    <source>
        <dbReference type="HAMAP-Rule" id="MF_00437"/>
    </source>
</evidence>
<evidence type="ECO:0000256" key="7">
    <source>
        <dbReference type="ARBA" id="ARBA00023078"/>
    </source>
</evidence>
<dbReference type="AlphaFoldDB" id="A0A7D5FHC8"/>
<feature type="transmembrane region" description="Helical" evidence="10">
    <location>
        <begin position="45"/>
        <end position="68"/>
    </location>
</feature>
<protein>
    <recommendedName>
        <fullName evidence="3 10">Photosystem I assembly protein Ycf4</fullName>
    </recommendedName>
</protein>
<dbReference type="InterPro" id="IPR003359">
    <property type="entry name" value="PSI_Ycf4_assembly"/>
</dbReference>
<dbReference type="NCBIfam" id="NF002712">
    <property type="entry name" value="PRK02542.1"/>
    <property type="match status" value="1"/>
</dbReference>
<dbReference type="EMBL" id="MT554702">
    <property type="protein sequence ID" value="QLF68053.1"/>
    <property type="molecule type" value="Genomic_DNA"/>
</dbReference>
<dbReference type="GO" id="GO:0009535">
    <property type="term" value="C:chloroplast thylakoid membrane"/>
    <property type="evidence" value="ECO:0007669"/>
    <property type="project" value="UniProtKB-SubCell"/>
</dbReference>
<geneLocation type="chloroplast" evidence="11"/>
<dbReference type="HAMAP" id="MF_00437">
    <property type="entry name" value="Ycf4"/>
    <property type="match status" value="1"/>
</dbReference>
<keyword evidence="8 10" id="KW-0472">Membrane</keyword>
<keyword evidence="5 10" id="KW-0812">Transmembrane</keyword>